<evidence type="ECO:0000313" key="3">
    <source>
        <dbReference type="Proteomes" id="UP001431199"/>
    </source>
</evidence>
<dbReference type="NCBIfam" id="TIGR02837">
    <property type="entry name" value="spore_II_R"/>
    <property type="match status" value="1"/>
</dbReference>
<organism evidence="2 3">
    <name type="scientific">Eubacterium album</name>
    <dbReference type="NCBI Taxonomy" id="2978477"/>
    <lineage>
        <taxon>Bacteria</taxon>
        <taxon>Bacillati</taxon>
        <taxon>Bacillota</taxon>
        <taxon>Clostridia</taxon>
        <taxon>Eubacteriales</taxon>
        <taxon>Eubacteriaceae</taxon>
        <taxon>Eubacterium</taxon>
    </lineage>
</organism>
<dbReference type="Proteomes" id="UP001431199">
    <property type="component" value="Unassembled WGS sequence"/>
</dbReference>
<dbReference type="EMBL" id="JAODBU010000010">
    <property type="protein sequence ID" value="MCT7399549.1"/>
    <property type="molecule type" value="Genomic_DNA"/>
</dbReference>
<sequence length="206" mass="23638">MLHINKFFVSVIFVVSFFAIIIMHNSKSYKVQNDLSNCVIRFHVKANSDTIPDQNLKLKVKDNVVGYMNQHSSEFTSLEDVKQFIASHDEDLKEIANTVIKNNGYNYAVSSSFGLDDFPVKKYGDMSFPSGTYLSYTMYIGSGEGHNWWCVLYPPLCFVDASSGILPESSKEIIKENISEEDYSYISEDNTVFRFKYLTFLNKLFK</sequence>
<accession>A0ABT2M1Z0</accession>
<gene>
    <name evidence="2" type="primary">spoIIR</name>
    <name evidence="2" type="ORF">N5B56_10705</name>
</gene>
<keyword evidence="1" id="KW-1133">Transmembrane helix</keyword>
<evidence type="ECO:0000313" key="2">
    <source>
        <dbReference type="EMBL" id="MCT7399549.1"/>
    </source>
</evidence>
<dbReference type="Pfam" id="PF09551">
    <property type="entry name" value="Spore_II_R"/>
    <property type="match status" value="1"/>
</dbReference>
<feature type="transmembrane region" description="Helical" evidence="1">
    <location>
        <begin position="7"/>
        <end position="24"/>
    </location>
</feature>
<dbReference type="RefSeq" id="WP_260978914.1">
    <property type="nucleotide sequence ID" value="NZ_JAODBU010000010.1"/>
</dbReference>
<dbReference type="InterPro" id="IPR014202">
    <property type="entry name" value="Spore_II_R"/>
</dbReference>
<comment type="caution">
    <text evidence="2">The sequence shown here is derived from an EMBL/GenBank/DDBJ whole genome shotgun (WGS) entry which is preliminary data.</text>
</comment>
<protein>
    <submittedName>
        <fullName evidence="2">Stage II sporulation protein R</fullName>
    </submittedName>
</protein>
<proteinExistence type="predicted"/>
<name>A0ABT2M1Z0_9FIRM</name>
<evidence type="ECO:0000256" key="1">
    <source>
        <dbReference type="SAM" id="Phobius"/>
    </source>
</evidence>
<keyword evidence="1" id="KW-0812">Transmembrane</keyword>
<reference evidence="2" key="1">
    <citation type="submission" date="2022-09" db="EMBL/GenBank/DDBJ databases">
        <title>Eubacterium sp. LFL-14 isolated from human feces.</title>
        <authorList>
            <person name="Liu F."/>
        </authorList>
    </citation>
    <scope>NUCLEOTIDE SEQUENCE</scope>
    <source>
        <strain evidence="2">LFL-14</strain>
    </source>
</reference>
<keyword evidence="3" id="KW-1185">Reference proteome</keyword>
<keyword evidence="1" id="KW-0472">Membrane</keyword>